<evidence type="ECO:0000256" key="6">
    <source>
        <dbReference type="ARBA" id="ARBA00022695"/>
    </source>
</evidence>
<feature type="region of interest" description="Disordered" evidence="11">
    <location>
        <begin position="1054"/>
        <end position="1093"/>
    </location>
</feature>
<dbReference type="SMART" id="SM00481">
    <property type="entry name" value="POLIIIAc"/>
    <property type="match status" value="1"/>
</dbReference>
<dbReference type="GO" id="GO:0003887">
    <property type="term" value="F:DNA-directed DNA polymerase activity"/>
    <property type="evidence" value="ECO:0007669"/>
    <property type="project" value="UniProtKB-EC"/>
</dbReference>
<dbReference type="NCBIfam" id="NF004226">
    <property type="entry name" value="PRK05673.1"/>
    <property type="match status" value="1"/>
</dbReference>
<accession>A0ABW4ZVD7</accession>
<evidence type="ECO:0000256" key="11">
    <source>
        <dbReference type="SAM" id="MobiDB-lite"/>
    </source>
</evidence>
<reference evidence="14" key="1">
    <citation type="journal article" date="2019" name="Int. J. Syst. Evol. Microbiol.">
        <title>The Global Catalogue of Microorganisms (GCM) 10K type strain sequencing project: providing services to taxonomists for standard genome sequencing and annotation.</title>
        <authorList>
            <consortium name="The Broad Institute Genomics Platform"/>
            <consortium name="The Broad Institute Genome Sequencing Center for Infectious Disease"/>
            <person name="Wu L."/>
            <person name="Ma J."/>
        </authorList>
    </citation>
    <scope>NUCLEOTIDE SEQUENCE [LARGE SCALE GENOMIC DNA]</scope>
    <source>
        <strain evidence="14">CGMCC 1.13574</strain>
    </source>
</reference>
<dbReference type="Pfam" id="PF14579">
    <property type="entry name" value="HHH_6"/>
    <property type="match status" value="1"/>
</dbReference>
<evidence type="ECO:0000313" key="14">
    <source>
        <dbReference type="Proteomes" id="UP001597343"/>
    </source>
</evidence>
<comment type="function">
    <text evidence="9">DNA polymerase III is a complex, multichain enzyme responsible for most of the replicative synthesis in bacteria. This DNA polymerase also exhibits 3' to 5' exonuclease activity. The alpha chain is the DNA polymerase.</text>
</comment>
<dbReference type="Pfam" id="PF02811">
    <property type="entry name" value="PHP"/>
    <property type="match status" value="1"/>
</dbReference>
<dbReference type="InterPro" id="IPR041931">
    <property type="entry name" value="DNA_pol3_alpha_thumb_dom"/>
</dbReference>
<dbReference type="InterPro" id="IPR016195">
    <property type="entry name" value="Pol/histidinol_Pase-like"/>
</dbReference>
<dbReference type="InterPro" id="IPR004365">
    <property type="entry name" value="NA-bd_OB_tRNA"/>
</dbReference>
<dbReference type="Gene3D" id="1.10.150.870">
    <property type="match status" value="1"/>
</dbReference>
<dbReference type="EC" id="2.7.7.7" evidence="3"/>
<evidence type="ECO:0000256" key="1">
    <source>
        <dbReference type="ARBA" id="ARBA00004496"/>
    </source>
</evidence>
<dbReference type="CDD" id="cd04485">
    <property type="entry name" value="DnaE_OBF"/>
    <property type="match status" value="1"/>
</dbReference>
<evidence type="ECO:0000256" key="9">
    <source>
        <dbReference type="ARBA" id="ARBA00025611"/>
    </source>
</evidence>
<evidence type="ECO:0000259" key="12">
    <source>
        <dbReference type="SMART" id="SM00481"/>
    </source>
</evidence>
<feature type="compositionally biased region" description="Basic and acidic residues" evidence="11">
    <location>
        <begin position="1065"/>
        <end position="1074"/>
    </location>
</feature>
<dbReference type="NCBIfam" id="NF005298">
    <property type="entry name" value="PRK06826.1"/>
    <property type="match status" value="1"/>
</dbReference>
<sequence>MNGFVHLNVQTEYSLLRGICRIQELVSRAAELGMDAIAMTDLGVMYGAVEFYQQARAQGIKPILGCLVLVSRGNLRDRPPRGEEPYRLLLLAESVAGYHNLLKIVSEAQLESGGSLPCTDKHSLKKHREGLIALSAGLEGEVAQKLLQGDALAAEQAAAEYAAIFGKGNFYLELQDHGILEEKQMIQQLVQLSAKLALPLVVTNAVHYLRREEASVQDVLACIREGRTIGEDGRPRLLTDQYDLKSAEEMAALFSHFPEALQNARRIADRCQVELNLNETHLPAFDLPAGFTEQTYLAHLCEQGVRMRYEHPDQQVWERLRYELDVIGEMGFSGYFLIVWDFMKYAHENGISTGPGRGSAAGSLVSYALRITDVDPIRYKLLFQRFLNPERISWPDIDIDFEYERRGEVIDYVTRKYGSDRVAQIVTFGTMAARAAIRDVGRVLDLPQAVVDRTAKMVPFHPGITIERALQEEEFQKSYRTDEAVRKLVDTARKIEGLPRHTSLHAAGVVISKAPLTEYVPLQRGAEGGVVTQYSMEVLEAVGLLKMDFLGLRYLSLIDQTIELVEQAGGGRIRFAEMGMDDRLTFDLLARGDTDGCFQLESSGVKHMLRELRPTSFEDIIAVISLYRPGPMENIPTFIRAKHGEAAVRYPHPDLKDILEDTYGVIVYQEQIMQIASQMAGFSLGQADLLRRAVGKKKREVLDEQRAIFVAGCLQKGYEERLAHEVYDLIVRFANYGFNRAHAAAYAVLAYQTCYLKANHPAAYMAALLSGVMASHRKVAQYVDDCRRMNIEVLPPDVNRSEYRFTVEDGKIRFGLLTIKHVGVAAIQNLVQMRRKRPFLSLIDFLERVDARACNKKAIESLIRAGCFDEMHGNRRAMLLALEETAEQGRLRQRDHDDSQMSLFGMIEEQGQASEEPFTLPKTGDFSERERLEMEKEYLGLYVSGSPLTPYRHQLERLADKRVIELLETDDGAQVTICGLLRSAKKIQTKKGARMAFLEVEDSTGIVEVVLFPEVYKRSEPQLQAEAIAVRGRLQQRGDELKVIADRLKALEPDREEFEPAQQIDRPDPSDDRAAQGGPPDAGSDAPEREGEQEVVYLRIRPEDEQRLMRLERVIQQHPGELPVLLFYTATRKARALSARYAVAMTPEFVREVEQLLDRGSVVKKMLRGEATLRNPAHRM</sequence>
<evidence type="ECO:0000256" key="5">
    <source>
        <dbReference type="ARBA" id="ARBA00022679"/>
    </source>
</evidence>
<gene>
    <name evidence="13" type="ORF">ACFSOY_05675</name>
</gene>
<dbReference type="PANTHER" id="PTHR32294">
    <property type="entry name" value="DNA POLYMERASE III SUBUNIT ALPHA"/>
    <property type="match status" value="1"/>
</dbReference>
<dbReference type="SUPFAM" id="SSF89550">
    <property type="entry name" value="PHP domain-like"/>
    <property type="match status" value="1"/>
</dbReference>
<dbReference type="InterPro" id="IPR003141">
    <property type="entry name" value="Pol/His_phosphatase_N"/>
</dbReference>
<dbReference type="Gene3D" id="3.20.20.140">
    <property type="entry name" value="Metal-dependent hydrolases"/>
    <property type="match status" value="1"/>
</dbReference>
<keyword evidence="6 13" id="KW-0548">Nucleotidyltransferase</keyword>
<comment type="subcellular location">
    <subcellularLocation>
        <location evidence="1">Cytoplasm</location>
    </subcellularLocation>
</comment>
<dbReference type="Gene3D" id="1.10.10.1600">
    <property type="entry name" value="Bacterial DNA polymerase III alpha subunit, thumb domain"/>
    <property type="match status" value="1"/>
</dbReference>
<name>A0ABW4ZVD7_9BACL</name>
<comment type="catalytic activity">
    <reaction evidence="10">
        <text>DNA(n) + a 2'-deoxyribonucleoside 5'-triphosphate = DNA(n+1) + diphosphate</text>
        <dbReference type="Rhea" id="RHEA:22508"/>
        <dbReference type="Rhea" id="RHEA-COMP:17339"/>
        <dbReference type="Rhea" id="RHEA-COMP:17340"/>
        <dbReference type="ChEBI" id="CHEBI:33019"/>
        <dbReference type="ChEBI" id="CHEBI:61560"/>
        <dbReference type="ChEBI" id="CHEBI:173112"/>
        <dbReference type="EC" id="2.7.7.7"/>
    </reaction>
</comment>
<evidence type="ECO:0000256" key="3">
    <source>
        <dbReference type="ARBA" id="ARBA00012417"/>
    </source>
</evidence>
<dbReference type="Pfam" id="PF07733">
    <property type="entry name" value="DNA_pol3_alpha"/>
    <property type="match status" value="1"/>
</dbReference>
<evidence type="ECO:0000256" key="2">
    <source>
        <dbReference type="ARBA" id="ARBA00009496"/>
    </source>
</evidence>
<dbReference type="Proteomes" id="UP001597343">
    <property type="component" value="Unassembled WGS sequence"/>
</dbReference>
<dbReference type="NCBIfam" id="TIGR00594">
    <property type="entry name" value="polc"/>
    <property type="match status" value="1"/>
</dbReference>
<organism evidence="13 14">
    <name type="scientific">Tumebacillus lipolyticus</name>
    <dbReference type="NCBI Taxonomy" id="1280370"/>
    <lineage>
        <taxon>Bacteria</taxon>
        <taxon>Bacillati</taxon>
        <taxon>Bacillota</taxon>
        <taxon>Bacilli</taxon>
        <taxon>Bacillales</taxon>
        <taxon>Alicyclobacillaceae</taxon>
        <taxon>Tumebacillus</taxon>
    </lineage>
</organism>
<keyword evidence="8" id="KW-0239">DNA-directed DNA polymerase</keyword>
<dbReference type="Pfam" id="PF17657">
    <property type="entry name" value="DNA_pol3_finger"/>
    <property type="match status" value="1"/>
</dbReference>
<proteinExistence type="inferred from homology"/>
<evidence type="ECO:0000256" key="8">
    <source>
        <dbReference type="ARBA" id="ARBA00022932"/>
    </source>
</evidence>
<dbReference type="Pfam" id="PF01336">
    <property type="entry name" value="tRNA_anti-codon"/>
    <property type="match status" value="1"/>
</dbReference>
<dbReference type="InterPro" id="IPR012340">
    <property type="entry name" value="NA-bd_OB-fold"/>
</dbReference>
<dbReference type="CDD" id="cd12113">
    <property type="entry name" value="PHP_PolIIIA_DnaE3"/>
    <property type="match status" value="1"/>
</dbReference>
<protein>
    <recommendedName>
        <fullName evidence="4">DNA polymerase III subunit alpha</fullName>
        <ecNumber evidence="3">2.7.7.7</ecNumber>
    </recommendedName>
</protein>
<dbReference type="InterPro" id="IPR040982">
    <property type="entry name" value="DNA_pol3_finger"/>
</dbReference>
<dbReference type="RefSeq" id="WP_386044663.1">
    <property type="nucleotide sequence ID" value="NZ_JBHUIO010000005.1"/>
</dbReference>
<dbReference type="InterPro" id="IPR029460">
    <property type="entry name" value="DNAPol_HHH"/>
</dbReference>
<evidence type="ECO:0000256" key="4">
    <source>
        <dbReference type="ARBA" id="ARBA00019114"/>
    </source>
</evidence>
<dbReference type="InterPro" id="IPR004805">
    <property type="entry name" value="DnaE2/DnaE/PolC"/>
</dbReference>
<feature type="domain" description="Polymerase/histidinol phosphatase N-terminal" evidence="12">
    <location>
        <begin position="5"/>
        <end position="72"/>
    </location>
</feature>
<dbReference type="EMBL" id="JBHUIO010000005">
    <property type="protein sequence ID" value="MFD2169479.1"/>
    <property type="molecule type" value="Genomic_DNA"/>
</dbReference>
<dbReference type="InterPro" id="IPR011708">
    <property type="entry name" value="DNA_pol3_alpha_NTPase_dom"/>
</dbReference>
<evidence type="ECO:0000313" key="13">
    <source>
        <dbReference type="EMBL" id="MFD2169479.1"/>
    </source>
</evidence>
<dbReference type="InterPro" id="IPR004013">
    <property type="entry name" value="PHP_dom"/>
</dbReference>
<dbReference type="PANTHER" id="PTHR32294:SF0">
    <property type="entry name" value="DNA POLYMERASE III SUBUNIT ALPHA"/>
    <property type="match status" value="1"/>
</dbReference>
<keyword evidence="7" id="KW-0235">DNA replication</keyword>
<keyword evidence="14" id="KW-1185">Reference proteome</keyword>
<comment type="similarity">
    <text evidence="2">Belongs to the DNA polymerase type-C family. DnaE subfamily.</text>
</comment>
<evidence type="ECO:0000256" key="7">
    <source>
        <dbReference type="ARBA" id="ARBA00022705"/>
    </source>
</evidence>
<comment type="caution">
    <text evidence="13">The sequence shown here is derived from an EMBL/GenBank/DDBJ whole genome shotgun (WGS) entry which is preliminary data.</text>
</comment>
<keyword evidence="5 13" id="KW-0808">Transferase</keyword>
<evidence type="ECO:0000256" key="10">
    <source>
        <dbReference type="ARBA" id="ARBA00049244"/>
    </source>
</evidence>
<dbReference type="Gene3D" id="2.40.50.140">
    <property type="entry name" value="Nucleic acid-binding proteins"/>
    <property type="match status" value="1"/>
</dbReference>